<dbReference type="Gene3D" id="3.30.1330.30">
    <property type="match status" value="1"/>
</dbReference>
<dbReference type="HOGENOM" id="CLU_168063_2_0_9"/>
<sequence length="87" mass="9246">MSHTMAIEVLKDSACKAVGMKQTIRAIKEHSATVVFIANDADKHIKDAIVNACEQNGIEIEYVDTMEQLGEACGIEVGAATAAILKA</sequence>
<evidence type="ECO:0000259" key="1">
    <source>
        <dbReference type="Pfam" id="PF01248"/>
    </source>
</evidence>
<dbReference type="Proteomes" id="UP000008457">
    <property type="component" value="Chromosome"/>
</dbReference>
<keyword evidence="3" id="KW-1185">Reference proteome</keyword>
<reference evidence="2 3" key="2">
    <citation type="journal article" date="2011" name="Stand. Genomic Sci.">
        <title>Complete genome sequence of Mahella australiensis type strain (50-1 BON).</title>
        <authorList>
            <person name="Sikorski J."/>
            <person name="Teshima H."/>
            <person name="Nolan M."/>
            <person name="Lucas S."/>
            <person name="Hammon N."/>
            <person name="Deshpande S."/>
            <person name="Cheng J.F."/>
            <person name="Pitluck S."/>
            <person name="Liolios K."/>
            <person name="Pagani I."/>
            <person name="Ivanova N."/>
            <person name="Huntemann M."/>
            <person name="Mavromatis K."/>
            <person name="Ovchinikova G."/>
            <person name="Pati A."/>
            <person name="Tapia R."/>
            <person name="Han C."/>
            <person name="Goodwin L."/>
            <person name="Chen A."/>
            <person name="Palaniappan K."/>
            <person name="Land M."/>
            <person name="Hauser L."/>
            <person name="Ngatchou-Djao O.D."/>
            <person name="Rohde M."/>
            <person name="Pukall R."/>
            <person name="Spring S."/>
            <person name="Abt B."/>
            <person name="Goker M."/>
            <person name="Detter J.C."/>
            <person name="Woyke T."/>
            <person name="Bristow J."/>
            <person name="Markowitz V."/>
            <person name="Hugenholtz P."/>
            <person name="Eisen J.A."/>
            <person name="Kyrpides N.C."/>
            <person name="Klenk H.P."/>
            <person name="Lapidus A."/>
        </authorList>
    </citation>
    <scope>NUCLEOTIDE SEQUENCE [LARGE SCALE GENOMIC DNA]</scope>
    <source>
        <strain evidence="3">DSM 15567 / CIP 107919 / 50-1 BON</strain>
    </source>
</reference>
<dbReference type="AlphaFoldDB" id="F4A2Z1"/>
<feature type="domain" description="Ribosomal protein eL8/eL30/eS12/Gadd45" evidence="1">
    <location>
        <begin position="17"/>
        <end position="86"/>
    </location>
</feature>
<gene>
    <name evidence="2" type="ordered locus">Mahau_2162</name>
</gene>
<evidence type="ECO:0000313" key="2">
    <source>
        <dbReference type="EMBL" id="AEE97334.1"/>
    </source>
</evidence>
<reference evidence="3" key="1">
    <citation type="submission" date="2010-11" db="EMBL/GenBank/DDBJ databases">
        <title>The complete genome of Mahella australiensis DSM 15567.</title>
        <authorList>
            <consortium name="US DOE Joint Genome Institute (JGI-PGF)"/>
            <person name="Lucas S."/>
            <person name="Copeland A."/>
            <person name="Lapidus A."/>
            <person name="Bruce D."/>
            <person name="Goodwin L."/>
            <person name="Pitluck S."/>
            <person name="Kyrpides N."/>
            <person name="Mavromatis K."/>
            <person name="Pagani I."/>
            <person name="Ivanova N."/>
            <person name="Teshima H."/>
            <person name="Brettin T."/>
            <person name="Detter J.C."/>
            <person name="Han C."/>
            <person name="Tapia R."/>
            <person name="Land M."/>
            <person name="Hauser L."/>
            <person name="Markowitz V."/>
            <person name="Cheng J.-F."/>
            <person name="Hugenholtz P."/>
            <person name="Woyke T."/>
            <person name="Wu D."/>
            <person name="Spring S."/>
            <person name="Pukall R."/>
            <person name="Steenblock K."/>
            <person name="Schneider S."/>
            <person name="Klenk H.-P."/>
            <person name="Eisen J.A."/>
        </authorList>
    </citation>
    <scope>NUCLEOTIDE SEQUENCE [LARGE SCALE GENOMIC DNA]</scope>
    <source>
        <strain evidence="3">DSM 15567 / CIP 107919 / 50-1 BON</strain>
    </source>
</reference>
<keyword evidence="2" id="KW-0689">Ribosomal protein</keyword>
<dbReference type="KEGG" id="mas:Mahau_2162"/>
<dbReference type="InterPro" id="IPR029064">
    <property type="entry name" value="Ribosomal_eL30-like_sf"/>
</dbReference>
<keyword evidence="2" id="KW-0687">Ribonucleoprotein</keyword>
<dbReference type="InterPro" id="IPR004038">
    <property type="entry name" value="Ribosomal_eL8/eL30/eS12/Gad45"/>
</dbReference>
<dbReference type="PRINTS" id="PR00884">
    <property type="entry name" value="RIBOSOMALHS6"/>
</dbReference>
<evidence type="ECO:0000313" key="3">
    <source>
        <dbReference type="Proteomes" id="UP000008457"/>
    </source>
</evidence>
<dbReference type="GO" id="GO:0005840">
    <property type="term" value="C:ribosome"/>
    <property type="evidence" value="ECO:0007669"/>
    <property type="project" value="UniProtKB-KW"/>
</dbReference>
<dbReference type="EMBL" id="CP002360">
    <property type="protein sequence ID" value="AEE97334.1"/>
    <property type="molecule type" value="Genomic_DNA"/>
</dbReference>
<protein>
    <submittedName>
        <fullName evidence="2">LSU ribosomal protein L7AE</fullName>
    </submittedName>
</protein>
<proteinExistence type="predicted"/>
<accession>F4A2Z1</accession>
<name>F4A2Z1_MAHA5</name>
<dbReference type="SUPFAM" id="SSF55315">
    <property type="entry name" value="L30e-like"/>
    <property type="match status" value="1"/>
</dbReference>
<dbReference type="eggNOG" id="COG1358">
    <property type="taxonomic scope" value="Bacteria"/>
</dbReference>
<dbReference type="STRING" id="697281.Mahau_2162"/>
<dbReference type="Pfam" id="PF01248">
    <property type="entry name" value="Ribosomal_L7Ae"/>
    <property type="match status" value="1"/>
</dbReference>
<organism evidence="2 3">
    <name type="scientific">Mahella australiensis (strain DSM 15567 / CIP 107919 / 50-1 BON)</name>
    <dbReference type="NCBI Taxonomy" id="697281"/>
    <lineage>
        <taxon>Bacteria</taxon>
        <taxon>Bacillati</taxon>
        <taxon>Bacillota</taxon>
        <taxon>Clostridia</taxon>
        <taxon>Thermoanaerobacterales</taxon>
        <taxon>Thermoanaerobacterales Family IV. Incertae Sedis</taxon>
        <taxon>Mahella</taxon>
    </lineage>
</organism>